<dbReference type="InterPro" id="IPR036443">
    <property type="entry name" value="Znf_RanBP2_sf"/>
</dbReference>
<dbReference type="Proteomes" id="UP000678499">
    <property type="component" value="Unassembled WGS sequence"/>
</dbReference>
<evidence type="ECO:0000256" key="8">
    <source>
        <dbReference type="PROSITE-ProRule" id="PRU00322"/>
    </source>
</evidence>
<dbReference type="FunFam" id="4.10.1060.10:FF:000004">
    <property type="entry name" value="Zinc finger Ran-binding domain-containing protein 2"/>
    <property type="match status" value="1"/>
</dbReference>
<accession>A0A7R9BX37</accession>
<keyword evidence="3" id="KW-0677">Repeat</keyword>
<evidence type="ECO:0000256" key="7">
    <source>
        <dbReference type="ARBA" id="ARBA00023242"/>
    </source>
</evidence>
<dbReference type="PANTHER" id="PTHR12999:SF17">
    <property type="entry name" value="ZINC FINGER RAN-BINDING DOMAIN-CONTAINING PROTEIN 2"/>
    <property type="match status" value="1"/>
</dbReference>
<feature type="domain" description="RanBP2-type" evidence="10">
    <location>
        <begin position="64"/>
        <end position="93"/>
    </location>
</feature>
<keyword evidence="4 8" id="KW-0863">Zinc-finger</keyword>
<feature type="domain" description="RanBP2-type" evidence="10">
    <location>
        <begin position="8"/>
        <end position="39"/>
    </location>
</feature>
<evidence type="ECO:0000313" key="11">
    <source>
        <dbReference type="EMBL" id="CAD7283172.1"/>
    </source>
</evidence>
<dbReference type="GO" id="GO:0005634">
    <property type="term" value="C:nucleus"/>
    <property type="evidence" value="ECO:0007669"/>
    <property type="project" value="UniProtKB-SubCell"/>
</dbReference>
<keyword evidence="5" id="KW-0862">Zinc</keyword>
<reference evidence="11" key="1">
    <citation type="submission" date="2020-11" db="EMBL/GenBank/DDBJ databases">
        <authorList>
            <person name="Tran Van P."/>
        </authorList>
    </citation>
    <scope>NUCLEOTIDE SEQUENCE</scope>
</reference>
<evidence type="ECO:0000256" key="6">
    <source>
        <dbReference type="ARBA" id="ARBA00022884"/>
    </source>
</evidence>
<proteinExistence type="predicted"/>
<keyword evidence="2" id="KW-0479">Metal-binding</keyword>
<feature type="compositionally biased region" description="Basic and acidic residues" evidence="9">
    <location>
        <begin position="105"/>
        <end position="116"/>
    </location>
</feature>
<keyword evidence="12" id="KW-1185">Reference proteome</keyword>
<evidence type="ECO:0000256" key="4">
    <source>
        <dbReference type="ARBA" id="ARBA00022771"/>
    </source>
</evidence>
<comment type="subcellular location">
    <subcellularLocation>
        <location evidence="1">Nucleus</location>
    </subcellularLocation>
</comment>
<dbReference type="PANTHER" id="PTHR12999">
    <property type="entry name" value="ZINC FINGER RAN-BINDING DOMAIN-CONTAINING PROTEIN 2 ZRANB2-RELATED"/>
    <property type="match status" value="1"/>
</dbReference>
<dbReference type="PROSITE" id="PS01358">
    <property type="entry name" value="ZF_RANBP2_1"/>
    <property type="match status" value="2"/>
</dbReference>
<evidence type="ECO:0000259" key="10">
    <source>
        <dbReference type="PROSITE" id="PS50199"/>
    </source>
</evidence>
<dbReference type="SUPFAM" id="SSF90209">
    <property type="entry name" value="Ran binding protein zinc finger-like"/>
    <property type="match status" value="2"/>
</dbReference>
<dbReference type="GO" id="GO:0001530">
    <property type="term" value="F:lipopolysaccharide binding"/>
    <property type="evidence" value="ECO:0007669"/>
    <property type="project" value="TreeGrafter"/>
</dbReference>
<dbReference type="GO" id="GO:0008270">
    <property type="term" value="F:zinc ion binding"/>
    <property type="evidence" value="ECO:0007669"/>
    <property type="project" value="UniProtKB-KW"/>
</dbReference>
<evidence type="ECO:0000256" key="2">
    <source>
        <dbReference type="ARBA" id="ARBA00022723"/>
    </source>
</evidence>
<gene>
    <name evidence="11" type="ORF">NMOB1V02_LOCUS10790</name>
</gene>
<evidence type="ECO:0000256" key="3">
    <source>
        <dbReference type="ARBA" id="ARBA00022737"/>
    </source>
</evidence>
<evidence type="ECO:0000256" key="9">
    <source>
        <dbReference type="SAM" id="MobiDB-lite"/>
    </source>
</evidence>
<evidence type="ECO:0000313" key="12">
    <source>
        <dbReference type="Proteomes" id="UP000678499"/>
    </source>
</evidence>
<feature type="non-terminal residue" evidence="11">
    <location>
        <position position="278"/>
    </location>
</feature>
<dbReference type="InterPro" id="IPR001876">
    <property type="entry name" value="Znf_RanBP2"/>
</dbReference>
<protein>
    <recommendedName>
        <fullName evidence="10">RanBP2-type domain-containing protein</fullName>
    </recommendedName>
</protein>
<evidence type="ECO:0000256" key="1">
    <source>
        <dbReference type="ARBA" id="ARBA00004123"/>
    </source>
</evidence>
<feature type="compositionally biased region" description="Low complexity" evidence="9">
    <location>
        <begin position="137"/>
        <end position="147"/>
    </location>
</feature>
<dbReference type="GO" id="GO:0003723">
    <property type="term" value="F:RNA binding"/>
    <property type="evidence" value="ECO:0007669"/>
    <property type="project" value="UniProtKB-KW"/>
</dbReference>
<dbReference type="EMBL" id="CAJPEX010004955">
    <property type="protein sequence ID" value="CAG0923324.1"/>
    <property type="molecule type" value="Genomic_DNA"/>
</dbReference>
<name>A0A7R9BX37_9CRUS</name>
<dbReference type="Gene3D" id="4.10.1060.10">
    <property type="entry name" value="Zinc finger, RanBP2-type"/>
    <property type="match status" value="2"/>
</dbReference>
<dbReference type="SMART" id="SM00547">
    <property type="entry name" value="ZnF_RBZ"/>
    <property type="match status" value="2"/>
</dbReference>
<dbReference type="Pfam" id="PF00641">
    <property type="entry name" value="Zn_ribbon_RanBP"/>
    <property type="match status" value="2"/>
</dbReference>
<feature type="region of interest" description="Disordered" evidence="9">
    <location>
        <begin position="89"/>
        <end position="215"/>
    </location>
</feature>
<dbReference type="AlphaFoldDB" id="A0A7R9BX37"/>
<organism evidence="11">
    <name type="scientific">Notodromas monacha</name>
    <dbReference type="NCBI Taxonomy" id="399045"/>
    <lineage>
        <taxon>Eukaryota</taxon>
        <taxon>Metazoa</taxon>
        <taxon>Ecdysozoa</taxon>
        <taxon>Arthropoda</taxon>
        <taxon>Crustacea</taxon>
        <taxon>Oligostraca</taxon>
        <taxon>Ostracoda</taxon>
        <taxon>Podocopa</taxon>
        <taxon>Podocopida</taxon>
        <taxon>Cypridocopina</taxon>
        <taxon>Cypridoidea</taxon>
        <taxon>Cyprididae</taxon>
        <taxon>Notodromas</taxon>
    </lineage>
</organism>
<dbReference type="OrthoDB" id="1878647at2759"/>
<dbReference type="EMBL" id="OA886992">
    <property type="protein sequence ID" value="CAD7283172.1"/>
    <property type="molecule type" value="Genomic_DNA"/>
</dbReference>
<keyword evidence="6" id="KW-0694">RNA-binding</keyword>
<keyword evidence="7" id="KW-0539">Nucleus</keyword>
<sequence>MSKHDKMIDGDWVCPNEDCQNLNFARRTQCNRCGIDKPFSRQSGHKGGIKIGKAAAEKSRGLFSADDWQCPKCGNVNWARRSTCNVCNAPRTGEEERTGLGGGYNEREDVEYKEREDSDGEYDEFGRRKKKFRGNESDSSTPSASKTKPSKDQKEASENEEEDDDEEEDGDLSKYDLWGSDAEEDTKKADTEEKTTTNDKPEAAKNKRSRSRSRSSSSERRSRYWGVFTRSEWCPLMMDAVGRYITPDVWWYYMIELSFYWALMVSQFTDVKRRDFAQ</sequence>
<evidence type="ECO:0000256" key="5">
    <source>
        <dbReference type="ARBA" id="ARBA00022833"/>
    </source>
</evidence>
<feature type="compositionally biased region" description="Acidic residues" evidence="9">
    <location>
        <begin position="158"/>
        <end position="170"/>
    </location>
</feature>
<feature type="compositionally biased region" description="Basic and acidic residues" evidence="9">
    <location>
        <begin position="185"/>
        <end position="205"/>
    </location>
</feature>
<dbReference type="PROSITE" id="PS50199">
    <property type="entry name" value="ZF_RANBP2_2"/>
    <property type="match status" value="2"/>
</dbReference>